<dbReference type="AlphaFoldDB" id="A0A345UPE4"/>
<evidence type="ECO:0000259" key="1">
    <source>
        <dbReference type="Pfam" id="PF02602"/>
    </source>
</evidence>
<reference evidence="2 3" key="1">
    <citation type="submission" date="2018-03" db="EMBL/GenBank/DDBJ databases">
        <title>Phenotypic and genomic properties of Cyclonatronum proteinivorum gen. nov., sp. nov., a haloalkaliphilic bacteroidete from soda lakes possessing Na+-translocating rhodopsin.</title>
        <authorList>
            <person name="Toshchakov S.V."/>
            <person name="Korzhenkov A."/>
            <person name="Samarov N.I."/>
            <person name="Kublanov I.V."/>
            <person name="Muntyan M.S."/>
            <person name="Sorokin D.Y."/>
        </authorList>
    </citation>
    <scope>NUCLEOTIDE SEQUENCE [LARGE SCALE GENOMIC DNA]</scope>
    <source>
        <strain evidence="2 3">Omega</strain>
    </source>
</reference>
<dbReference type="EMBL" id="CP027806">
    <property type="protein sequence ID" value="AXJ02346.1"/>
    <property type="molecule type" value="Genomic_DNA"/>
</dbReference>
<dbReference type="GO" id="GO:0033014">
    <property type="term" value="P:tetrapyrrole biosynthetic process"/>
    <property type="evidence" value="ECO:0007669"/>
    <property type="project" value="InterPro"/>
</dbReference>
<dbReference type="InterPro" id="IPR003754">
    <property type="entry name" value="4pyrrol_synth_uPrphyn_synth"/>
</dbReference>
<dbReference type="SUPFAM" id="SSF69618">
    <property type="entry name" value="HemD-like"/>
    <property type="match status" value="1"/>
</dbReference>
<dbReference type="KEGG" id="cprv:CYPRO_3111"/>
<protein>
    <submittedName>
        <fullName evidence="2">Uroporphyrinogen-III synthase</fullName>
    </submittedName>
</protein>
<proteinExistence type="predicted"/>
<dbReference type="Pfam" id="PF02602">
    <property type="entry name" value="HEM4"/>
    <property type="match status" value="1"/>
</dbReference>
<dbReference type="InterPro" id="IPR036108">
    <property type="entry name" value="4pyrrol_syn_uPrphyn_synt_sf"/>
</dbReference>
<name>A0A345UPE4_9BACT</name>
<evidence type="ECO:0000313" key="3">
    <source>
        <dbReference type="Proteomes" id="UP000254808"/>
    </source>
</evidence>
<accession>A0A345UPE4</accession>
<dbReference type="RefSeq" id="WP_114985450.1">
    <property type="nucleotide sequence ID" value="NZ_CP027806.1"/>
</dbReference>
<keyword evidence="3" id="KW-1185">Reference proteome</keyword>
<organism evidence="2 3">
    <name type="scientific">Cyclonatronum proteinivorum</name>
    <dbReference type="NCBI Taxonomy" id="1457365"/>
    <lineage>
        <taxon>Bacteria</taxon>
        <taxon>Pseudomonadati</taxon>
        <taxon>Balneolota</taxon>
        <taxon>Balneolia</taxon>
        <taxon>Balneolales</taxon>
        <taxon>Cyclonatronaceae</taxon>
        <taxon>Cyclonatronum</taxon>
    </lineage>
</organism>
<feature type="domain" description="Tetrapyrrole biosynthesis uroporphyrinogen III synthase" evidence="1">
    <location>
        <begin position="19"/>
        <end position="229"/>
    </location>
</feature>
<evidence type="ECO:0000313" key="2">
    <source>
        <dbReference type="EMBL" id="AXJ02346.1"/>
    </source>
</evidence>
<dbReference type="Proteomes" id="UP000254808">
    <property type="component" value="Chromosome"/>
</dbReference>
<gene>
    <name evidence="2" type="ORF">CYPRO_3111</name>
</gene>
<dbReference type="OrthoDB" id="1523512at2"/>
<sequence length="252" mass="28760">MDASRTVLLTGNLTYIAPFARAVYEAGLNPLELPVMQLTKTAEPADLTYALKTHAIENMVHSREGNAEKFLALMDEENESILKSQVVHFVMDVRSFRLLDGAGLPVLQSPGDRSIDMVEFFLRLNRTGPVLTPCVDPESEEIPEFLAELKYESRYLRMYEIAPFPKQELDDIRRKFYDGSYPAEYVLLHEPGTLTQFLVAFPDAQLDRYTFIPLHRKTEARLQHLGLRTTALLPWHPDKPERLTQALQNLTG</sequence>
<dbReference type="GO" id="GO:0004852">
    <property type="term" value="F:uroporphyrinogen-III synthase activity"/>
    <property type="evidence" value="ECO:0007669"/>
    <property type="project" value="InterPro"/>
</dbReference>